<accession>A0ABY8THY0</accession>
<feature type="transmembrane region" description="Helical" evidence="6">
    <location>
        <begin position="311"/>
        <end position="328"/>
    </location>
</feature>
<dbReference type="InterPro" id="IPR002123">
    <property type="entry name" value="Plipid/glycerol_acylTrfase"/>
</dbReference>
<evidence type="ECO:0000313" key="8">
    <source>
        <dbReference type="EMBL" id="WIA08699.1"/>
    </source>
</evidence>
<keyword evidence="9" id="KW-1185">Reference proteome</keyword>
<keyword evidence="6" id="KW-0472">Membrane</keyword>
<keyword evidence="6" id="KW-1133">Transmembrane helix</keyword>
<evidence type="ECO:0000256" key="3">
    <source>
        <dbReference type="ARBA" id="ARBA00022679"/>
    </source>
</evidence>
<dbReference type="EMBL" id="CP126208">
    <property type="protein sequence ID" value="WIA08699.1"/>
    <property type="molecule type" value="Genomic_DNA"/>
</dbReference>
<reference evidence="8 9" key="1">
    <citation type="submission" date="2023-05" db="EMBL/GenBank/DDBJ databases">
        <title>A 100% complete, gapless, phased diploid assembly of the Scenedesmus obliquus UTEX 3031 genome.</title>
        <authorList>
            <person name="Biondi T.C."/>
            <person name="Hanschen E.R."/>
            <person name="Kwon T."/>
            <person name="Eng W."/>
            <person name="Kruse C.P.S."/>
            <person name="Koehler S.I."/>
            <person name="Kunde Y."/>
            <person name="Gleasner C.D."/>
            <person name="You Mak K.T."/>
            <person name="Polle J."/>
            <person name="Hovde B.T."/>
            <person name="Starkenburg S.R."/>
        </authorList>
    </citation>
    <scope>NUCLEOTIDE SEQUENCE [LARGE SCALE GENOMIC DNA]</scope>
    <source>
        <strain evidence="8 9">DOE0152z</strain>
    </source>
</reference>
<organism evidence="8 9">
    <name type="scientific">Tetradesmus obliquus</name>
    <name type="common">Green alga</name>
    <name type="synonym">Acutodesmus obliquus</name>
    <dbReference type="NCBI Taxonomy" id="3088"/>
    <lineage>
        <taxon>Eukaryota</taxon>
        <taxon>Viridiplantae</taxon>
        <taxon>Chlorophyta</taxon>
        <taxon>core chlorophytes</taxon>
        <taxon>Chlorophyceae</taxon>
        <taxon>CS clade</taxon>
        <taxon>Sphaeropleales</taxon>
        <taxon>Scenedesmaceae</taxon>
        <taxon>Tetradesmus</taxon>
    </lineage>
</organism>
<comment type="pathway">
    <text evidence="1">Lipid metabolism.</text>
</comment>
<evidence type="ECO:0000256" key="4">
    <source>
        <dbReference type="ARBA" id="ARBA00023098"/>
    </source>
</evidence>
<proteinExistence type="predicted"/>
<evidence type="ECO:0000313" key="9">
    <source>
        <dbReference type="Proteomes" id="UP001244341"/>
    </source>
</evidence>
<dbReference type="CDD" id="cd07989">
    <property type="entry name" value="LPLAT_AGPAT-like"/>
    <property type="match status" value="1"/>
</dbReference>
<feature type="transmembrane region" description="Helical" evidence="6">
    <location>
        <begin position="7"/>
        <end position="30"/>
    </location>
</feature>
<name>A0ABY8THY0_TETOB</name>
<feature type="domain" description="Phospholipid/glycerol acyltransferase" evidence="7">
    <location>
        <begin position="71"/>
        <end position="189"/>
    </location>
</feature>
<dbReference type="Pfam" id="PF01553">
    <property type="entry name" value="Acyltransferase"/>
    <property type="match status" value="1"/>
</dbReference>
<keyword evidence="6" id="KW-0812">Transmembrane</keyword>
<evidence type="ECO:0000256" key="1">
    <source>
        <dbReference type="ARBA" id="ARBA00005189"/>
    </source>
</evidence>
<evidence type="ECO:0000259" key="7">
    <source>
        <dbReference type="SMART" id="SM00563"/>
    </source>
</evidence>
<dbReference type="PANTHER" id="PTHR10434:SF64">
    <property type="entry name" value="1-ACYL-SN-GLYCEROL-3-PHOSPHATE ACYLTRANSFERASE-RELATED"/>
    <property type="match status" value="1"/>
</dbReference>
<gene>
    <name evidence="8" type="ORF">OEZ85_008124</name>
</gene>
<keyword evidence="3" id="KW-0808">Transferase</keyword>
<evidence type="ECO:0000256" key="6">
    <source>
        <dbReference type="SAM" id="Phobius"/>
    </source>
</evidence>
<feature type="transmembrane region" description="Helical" evidence="6">
    <location>
        <begin position="100"/>
        <end position="122"/>
    </location>
</feature>
<protein>
    <recommendedName>
        <fullName evidence="7">Phospholipid/glycerol acyltransferase domain-containing protein</fullName>
    </recommendedName>
</protein>
<sequence length="358" mass="40348">MLLVLKLPAFLLAVYVMYWSLPLSNLLLFIKAWKLIGDRNDIFRWCQFLVRAFGIKVRKCGKQELYRGGACMYLGNHRSWADFFVDAYLTEGRGQMMSRMAVGVVFPMFMLPVTMVRGCICFRRDRVKDKEKFNSWIDACVEASPAPGICMFPEGHRSRLPHSLPLKRGMLNYAYSRKMPVQIVMSAHKELALDEKSYHVRFGSTCVTGYGPLMRTADYASFDEFYAALQAQWQALWVEVFSADPAALPELDIRAPAGFPYSMQLRLSQLFWTLLEAGLMAWGLAWSARAWCSIAARLAGMLHLGAAGLQVLQYLPLVWLVVSVVYCYDSTLPQPMLAADGTPLVASSKAARDSKKAS</sequence>
<dbReference type="Proteomes" id="UP001244341">
    <property type="component" value="Chromosome 1b"/>
</dbReference>
<dbReference type="SUPFAM" id="SSF69593">
    <property type="entry name" value="Glycerol-3-phosphate (1)-acyltransferase"/>
    <property type="match status" value="1"/>
</dbReference>
<evidence type="ECO:0000256" key="5">
    <source>
        <dbReference type="ARBA" id="ARBA00023315"/>
    </source>
</evidence>
<keyword evidence="2" id="KW-0444">Lipid biosynthesis</keyword>
<dbReference type="PANTHER" id="PTHR10434">
    <property type="entry name" value="1-ACYL-SN-GLYCEROL-3-PHOSPHATE ACYLTRANSFERASE"/>
    <property type="match status" value="1"/>
</dbReference>
<keyword evidence="4" id="KW-0443">Lipid metabolism</keyword>
<evidence type="ECO:0000256" key="2">
    <source>
        <dbReference type="ARBA" id="ARBA00022516"/>
    </source>
</evidence>
<feature type="transmembrane region" description="Helical" evidence="6">
    <location>
        <begin position="270"/>
        <end position="291"/>
    </location>
</feature>
<dbReference type="SMART" id="SM00563">
    <property type="entry name" value="PlsC"/>
    <property type="match status" value="1"/>
</dbReference>
<keyword evidence="5" id="KW-0012">Acyltransferase</keyword>